<dbReference type="Proteomes" id="UP000288028">
    <property type="component" value="Unassembled WGS sequence"/>
</dbReference>
<evidence type="ECO:0000256" key="4">
    <source>
        <dbReference type="ARBA" id="ARBA00020422"/>
    </source>
</evidence>
<evidence type="ECO:0000256" key="9">
    <source>
        <dbReference type="ARBA" id="ARBA00024781"/>
    </source>
</evidence>
<protein>
    <recommendedName>
        <fullName evidence="4">Phosphocarrier protein HPr</fullName>
    </recommendedName>
</protein>
<evidence type="ECO:0000313" key="12">
    <source>
        <dbReference type="EMBL" id="RSU16698.1"/>
    </source>
</evidence>
<dbReference type="PROSITE" id="PS00369">
    <property type="entry name" value="PTS_HPR_HIS"/>
    <property type="match status" value="1"/>
</dbReference>
<evidence type="ECO:0000256" key="1">
    <source>
        <dbReference type="ARBA" id="ARBA00003681"/>
    </source>
</evidence>
<comment type="function">
    <text evidence="9">P-Ser-HPr interacts with the catabolite control protein A (CcpA), forming a complex that binds to DNA at the catabolite response elements cre, operator sites preceding a large number of catabolite-regulated genes. Thus, P-Ser-HPr is a corepressor in carbon catabolite repression (CCR), a mechanism that allows bacteria to coordinate and optimize the utilization of available carbon sources. P-Ser-HPr also plays a role in inducer exclusion, in which it probably interacts with several non-PTS permeases and inhibits their transport activity.</text>
</comment>
<comment type="caution">
    <text evidence="12">The sequence shown here is derived from an EMBL/GenBank/DDBJ whole genome shotgun (WGS) entry which is preliminary data.</text>
</comment>
<organism evidence="12 13">
    <name type="scientific">Vagococcus carniphilus</name>
    <dbReference type="NCBI Taxonomy" id="218144"/>
    <lineage>
        <taxon>Bacteria</taxon>
        <taxon>Bacillati</taxon>
        <taxon>Bacillota</taxon>
        <taxon>Bacilli</taxon>
        <taxon>Lactobacillales</taxon>
        <taxon>Enterococcaceae</taxon>
        <taxon>Vagococcus</taxon>
    </lineage>
</organism>
<dbReference type="InterPro" id="IPR035895">
    <property type="entry name" value="HPr-like_sf"/>
</dbReference>
<gene>
    <name evidence="12" type="ORF">CBF28_00500</name>
    <name evidence="11" type="ORF">P7H70_05485</name>
</gene>
<dbReference type="Pfam" id="PF00381">
    <property type="entry name" value="PTS-HPr"/>
    <property type="match status" value="1"/>
</dbReference>
<dbReference type="InterPro" id="IPR002114">
    <property type="entry name" value="PTS_HPr_Ser_P_site"/>
</dbReference>
<dbReference type="EMBL" id="JARQBZ010000008">
    <property type="protein sequence ID" value="MDT2833500.1"/>
    <property type="molecule type" value="Genomic_DNA"/>
</dbReference>
<sequence length="88" mass="9294">MEKKEFHVVADTGIHARPATLLVQTASKFSSDINLEYKGKSVNLKSIMGVMSLGVGQGADVIISAEGADEAEAIAAIEETMKKEGLSE</sequence>
<dbReference type="GO" id="GO:0009401">
    <property type="term" value="P:phosphoenolpyruvate-dependent sugar phosphotransferase system"/>
    <property type="evidence" value="ECO:0007669"/>
    <property type="project" value="UniProtKB-KW"/>
</dbReference>
<evidence type="ECO:0000256" key="8">
    <source>
        <dbReference type="ARBA" id="ARBA00022683"/>
    </source>
</evidence>
<keyword evidence="7" id="KW-0762">Sugar transport</keyword>
<evidence type="ECO:0000256" key="5">
    <source>
        <dbReference type="ARBA" id="ARBA00022490"/>
    </source>
</evidence>
<dbReference type="AlphaFoldDB" id="A0A430B8X4"/>
<comment type="function">
    <text evidence="1">General (non sugar-specific) component of the phosphoenolpyruvate-dependent sugar phosphotransferase system (sugar PTS). This major carbohydrate active-transport system catalyzes the phosphorylation of incoming sugar substrates concomitantly with their translocation across the cell membrane. The phosphoryl group from phosphoenolpyruvate (PEP) is transferred to the phosphoryl carrier protein HPr by enzyme I. Phospho-HPr then transfers it to the PTS EIIA domain.</text>
</comment>
<keyword evidence="5" id="KW-0963">Cytoplasm</keyword>
<dbReference type="CDD" id="cd00367">
    <property type="entry name" value="PTS-HPr_like"/>
    <property type="match status" value="1"/>
</dbReference>
<dbReference type="InterPro" id="IPR050399">
    <property type="entry name" value="HPr"/>
</dbReference>
<evidence type="ECO:0000313" key="13">
    <source>
        <dbReference type="Proteomes" id="UP000288028"/>
    </source>
</evidence>
<keyword evidence="8" id="KW-0598">Phosphotransferase system</keyword>
<dbReference type="PROSITE" id="PS51350">
    <property type="entry name" value="PTS_HPR_DOM"/>
    <property type="match status" value="1"/>
</dbReference>
<dbReference type="PANTHER" id="PTHR33705:SF2">
    <property type="entry name" value="PHOSPHOCARRIER PROTEIN NPR"/>
    <property type="match status" value="1"/>
</dbReference>
<dbReference type="PRINTS" id="PR00107">
    <property type="entry name" value="PHOSPHOCPHPR"/>
</dbReference>
<dbReference type="NCBIfam" id="TIGR01003">
    <property type="entry name" value="PTS_HPr_family"/>
    <property type="match status" value="1"/>
</dbReference>
<keyword evidence="7" id="KW-0813">Transport</keyword>
<evidence type="ECO:0000313" key="11">
    <source>
        <dbReference type="EMBL" id="MDT2833500.1"/>
    </source>
</evidence>
<comment type="similarity">
    <text evidence="3">Belongs to the HPr family.</text>
</comment>
<dbReference type="PANTHER" id="PTHR33705">
    <property type="entry name" value="PHOSPHOCARRIER PROTEIN HPR"/>
    <property type="match status" value="1"/>
</dbReference>
<keyword evidence="6" id="KW-0597">Phosphoprotein</keyword>
<evidence type="ECO:0000256" key="7">
    <source>
        <dbReference type="ARBA" id="ARBA00022597"/>
    </source>
</evidence>
<dbReference type="InterPro" id="IPR000032">
    <property type="entry name" value="HPr-like"/>
</dbReference>
<evidence type="ECO:0000256" key="2">
    <source>
        <dbReference type="ARBA" id="ARBA00004496"/>
    </source>
</evidence>
<reference evidence="12 13" key="1">
    <citation type="submission" date="2017-05" db="EMBL/GenBank/DDBJ databases">
        <title>Vagococcus spp. assemblies.</title>
        <authorList>
            <person name="Gulvik C.A."/>
        </authorList>
    </citation>
    <scope>NUCLEOTIDE SEQUENCE [LARGE SCALE GENOMIC DNA]</scope>
    <source>
        <strain evidence="12 13">SS1714</strain>
    </source>
</reference>
<dbReference type="GO" id="GO:0005737">
    <property type="term" value="C:cytoplasm"/>
    <property type="evidence" value="ECO:0007669"/>
    <property type="project" value="UniProtKB-SubCell"/>
</dbReference>
<dbReference type="InterPro" id="IPR001020">
    <property type="entry name" value="PTS_HPr_His_P_site"/>
</dbReference>
<dbReference type="GeneID" id="95579949"/>
<dbReference type="EMBL" id="NGKB01000001">
    <property type="protein sequence ID" value="RSU16698.1"/>
    <property type="molecule type" value="Genomic_DNA"/>
</dbReference>
<evidence type="ECO:0000256" key="6">
    <source>
        <dbReference type="ARBA" id="ARBA00022553"/>
    </source>
</evidence>
<name>A0A430B8X4_9ENTE</name>
<dbReference type="PROSITE" id="PS00589">
    <property type="entry name" value="PTS_HPR_SER"/>
    <property type="match status" value="1"/>
</dbReference>
<dbReference type="OrthoDB" id="9809047at2"/>
<proteinExistence type="inferred from homology"/>
<accession>A0A430B8X4</accession>
<dbReference type="Gene3D" id="3.30.1340.10">
    <property type="entry name" value="HPr-like"/>
    <property type="match status" value="1"/>
</dbReference>
<evidence type="ECO:0000259" key="10">
    <source>
        <dbReference type="PROSITE" id="PS51350"/>
    </source>
</evidence>
<keyword evidence="13" id="KW-1185">Reference proteome</keyword>
<dbReference type="Proteomes" id="UP001268577">
    <property type="component" value="Unassembled WGS sequence"/>
</dbReference>
<comment type="subcellular location">
    <subcellularLocation>
        <location evidence="2">Cytoplasm</location>
    </subcellularLocation>
</comment>
<evidence type="ECO:0000256" key="3">
    <source>
        <dbReference type="ARBA" id="ARBA00010736"/>
    </source>
</evidence>
<dbReference type="NCBIfam" id="NF010352">
    <property type="entry name" value="PRK13780.1"/>
    <property type="match status" value="1"/>
</dbReference>
<reference evidence="11" key="2">
    <citation type="submission" date="2023-03" db="EMBL/GenBank/DDBJ databases">
        <authorList>
            <person name="Shen W."/>
            <person name="Cai J."/>
        </authorList>
    </citation>
    <scope>NUCLEOTIDE SEQUENCE</scope>
    <source>
        <strain evidence="11">P96-3</strain>
    </source>
</reference>
<feature type="domain" description="HPr" evidence="10">
    <location>
        <begin position="1"/>
        <end position="88"/>
    </location>
</feature>
<dbReference type="SUPFAM" id="SSF55594">
    <property type="entry name" value="HPr-like"/>
    <property type="match status" value="1"/>
</dbReference>
<dbReference type="RefSeq" id="WP_126790782.1">
    <property type="nucleotide sequence ID" value="NZ_CP060720.1"/>
</dbReference>